<dbReference type="Gene3D" id="3.60.15.10">
    <property type="entry name" value="Ribonuclease Z/Hydroxyacylglutathione hydrolase-like"/>
    <property type="match status" value="1"/>
</dbReference>
<gene>
    <name evidence="4" type="ORF">AVDCRST_MAG89-3452</name>
</gene>
<dbReference type="Pfam" id="PF13483">
    <property type="entry name" value="Lactamase_B_3"/>
    <property type="match status" value="1"/>
</dbReference>
<dbReference type="SMART" id="SM00849">
    <property type="entry name" value="Lactamase_B"/>
    <property type="match status" value="1"/>
</dbReference>
<dbReference type="InterPro" id="IPR022877">
    <property type="entry name" value="UPF0173"/>
</dbReference>
<dbReference type="PANTHER" id="PTHR43546:SF3">
    <property type="entry name" value="UPF0173 METAL-DEPENDENT HYDROLASE MJ1163"/>
    <property type="match status" value="1"/>
</dbReference>
<dbReference type="PANTHER" id="PTHR43546">
    <property type="entry name" value="UPF0173 METAL-DEPENDENT HYDROLASE MJ1163-RELATED"/>
    <property type="match status" value="1"/>
</dbReference>
<evidence type="ECO:0000259" key="3">
    <source>
        <dbReference type="SMART" id="SM00849"/>
    </source>
</evidence>
<dbReference type="EMBL" id="CADCTV010000721">
    <property type="protein sequence ID" value="CAA9356201.1"/>
    <property type="molecule type" value="Genomic_DNA"/>
</dbReference>
<organism evidence="4">
    <name type="scientific">uncultured Gemmatimonadota bacterium</name>
    <dbReference type="NCBI Taxonomy" id="203437"/>
    <lineage>
        <taxon>Bacteria</taxon>
        <taxon>Pseudomonadati</taxon>
        <taxon>Gemmatimonadota</taxon>
        <taxon>environmental samples</taxon>
    </lineage>
</organism>
<sequence>MARLTWHGHSCFTLETGDGTRIMIDPWLDENPTADIKAADVEKLDYILVSHGHSDHFADCIPLAKRTGATVISTFELVSFCQQEGVKNGHGMNIGGAYLFPFGRVKLTPAVHTGSIAGDKEGAFTTDCCGFLISLDGGPSIYHAGDTALITDMQLLQGRVDLAILPIGDNFTMGPEDAARAVEMIQPETVIPMHYNTFEVISQNPEGFREMVGDAARVEILEPGGSYEL</sequence>
<dbReference type="HAMAP" id="MF_00457">
    <property type="entry name" value="UPF0173"/>
    <property type="match status" value="1"/>
</dbReference>
<name>A0A6J4MIE0_9BACT</name>
<keyword evidence="1 2" id="KW-0378">Hydrolase</keyword>
<dbReference type="NCBIfam" id="NF001911">
    <property type="entry name" value="PRK00685.1"/>
    <property type="match status" value="1"/>
</dbReference>
<accession>A0A6J4MIE0</accession>
<protein>
    <recommendedName>
        <fullName evidence="2">UPF0173 metal-dependent hydrolase AVDCRST_MAG89-3452</fullName>
    </recommendedName>
</protein>
<feature type="domain" description="Metallo-beta-lactamase" evidence="3">
    <location>
        <begin position="8"/>
        <end position="194"/>
    </location>
</feature>
<dbReference type="GO" id="GO:0016787">
    <property type="term" value="F:hydrolase activity"/>
    <property type="evidence" value="ECO:0007669"/>
    <property type="project" value="UniProtKB-UniRule"/>
</dbReference>
<dbReference type="InterPro" id="IPR036866">
    <property type="entry name" value="RibonucZ/Hydroxyglut_hydro"/>
</dbReference>
<evidence type="ECO:0000256" key="1">
    <source>
        <dbReference type="ARBA" id="ARBA00022801"/>
    </source>
</evidence>
<proteinExistence type="inferred from homology"/>
<dbReference type="SUPFAM" id="SSF56281">
    <property type="entry name" value="Metallo-hydrolase/oxidoreductase"/>
    <property type="match status" value="1"/>
</dbReference>
<evidence type="ECO:0000256" key="2">
    <source>
        <dbReference type="HAMAP-Rule" id="MF_00457"/>
    </source>
</evidence>
<evidence type="ECO:0000313" key="4">
    <source>
        <dbReference type="EMBL" id="CAA9356201.1"/>
    </source>
</evidence>
<dbReference type="InterPro" id="IPR001279">
    <property type="entry name" value="Metallo-B-lactamas"/>
</dbReference>
<dbReference type="InterPro" id="IPR050114">
    <property type="entry name" value="UPF0173_UPF0282_UlaG_hydrolase"/>
</dbReference>
<reference evidence="4" key="1">
    <citation type="submission" date="2020-02" db="EMBL/GenBank/DDBJ databases">
        <authorList>
            <person name="Meier V. D."/>
        </authorList>
    </citation>
    <scope>NUCLEOTIDE SEQUENCE</scope>
    <source>
        <strain evidence="4">AVDCRST_MAG89</strain>
    </source>
</reference>
<dbReference type="AlphaFoldDB" id="A0A6J4MIE0"/>
<comment type="similarity">
    <text evidence="2">Belongs to the UPF0173 family.</text>
</comment>